<protein>
    <submittedName>
        <fullName evidence="5">Glutathione S-transferase family protein</fullName>
    </submittedName>
</protein>
<proteinExistence type="inferred from homology"/>
<dbReference type="RefSeq" id="WP_136981470.1">
    <property type="nucleotide sequence ID" value="NZ_JBFRRD010000084.1"/>
</dbReference>
<feature type="domain" description="GST N-terminal" evidence="3">
    <location>
        <begin position="1"/>
        <end position="80"/>
    </location>
</feature>
<dbReference type="PROSITE" id="PS50405">
    <property type="entry name" value="GST_CTER"/>
    <property type="match status" value="1"/>
</dbReference>
<dbReference type="Gene3D" id="3.40.30.10">
    <property type="entry name" value="Glutaredoxin"/>
    <property type="match status" value="1"/>
</dbReference>
<keyword evidence="2 5" id="KW-0808">Transferase</keyword>
<comment type="similarity">
    <text evidence="1">Belongs to the GST superfamily.</text>
</comment>
<dbReference type="SFLD" id="SFLDS00019">
    <property type="entry name" value="Glutathione_Transferase_(cytos"/>
    <property type="match status" value="1"/>
</dbReference>
<dbReference type="EMBL" id="SYUV01000115">
    <property type="protein sequence ID" value="TKF25267.1"/>
    <property type="molecule type" value="Genomic_DNA"/>
</dbReference>
<evidence type="ECO:0000256" key="2">
    <source>
        <dbReference type="ARBA" id="ARBA00022679"/>
    </source>
</evidence>
<name>A0A4U1YZ89_9VIBR</name>
<dbReference type="GO" id="GO:0016740">
    <property type="term" value="F:transferase activity"/>
    <property type="evidence" value="ECO:0007669"/>
    <property type="project" value="UniProtKB-KW"/>
</dbReference>
<dbReference type="InterPro" id="IPR036282">
    <property type="entry name" value="Glutathione-S-Trfase_C_sf"/>
</dbReference>
<dbReference type="InterPro" id="IPR004045">
    <property type="entry name" value="Glutathione_S-Trfase_N"/>
</dbReference>
<feature type="domain" description="GST C-terminal" evidence="4">
    <location>
        <begin position="85"/>
        <end position="213"/>
    </location>
</feature>
<dbReference type="PANTHER" id="PTHR44051:SF19">
    <property type="entry name" value="DISULFIDE-BOND OXIDOREDUCTASE YFCG"/>
    <property type="match status" value="1"/>
</dbReference>
<dbReference type="SFLD" id="SFLDG01150">
    <property type="entry name" value="Main.1:_Beta-like"/>
    <property type="match status" value="1"/>
</dbReference>
<dbReference type="InterPro" id="IPR010987">
    <property type="entry name" value="Glutathione-S-Trfase_C-like"/>
</dbReference>
<dbReference type="SUPFAM" id="SSF52833">
    <property type="entry name" value="Thioredoxin-like"/>
    <property type="match status" value="1"/>
</dbReference>
<evidence type="ECO:0000313" key="6">
    <source>
        <dbReference type="Proteomes" id="UP000307574"/>
    </source>
</evidence>
<dbReference type="Pfam" id="PF13410">
    <property type="entry name" value="GST_C_2"/>
    <property type="match status" value="1"/>
</dbReference>
<organism evidence="5 6">
    <name type="scientific">Vibrio kanaloae</name>
    <dbReference type="NCBI Taxonomy" id="170673"/>
    <lineage>
        <taxon>Bacteria</taxon>
        <taxon>Pseudomonadati</taxon>
        <taxon>Pseudomonadota</taxon>
        <taxon>Gammaproteobacteria</taxon>
        <taxon>Vibrionales</taxon>
        <taxon>Vibrionaceae</taxon>
        <taxon>Vibrio</taxon>
    </lineage>
</organism>
<accession>A0A4U1YZ89</accession>
<dbReference type="FunFam" id="3.40.30.10:FF:000039">
    <property type="entry name" value="Glutathione S-transferase domain"/>
    <property type="match status" value="1"/>
</dbReference>
<dbReference type="SUPFAM" id="SSF47616">
    <property type="entry name" value="GST C-terminal domain-like"/>
    <property type="match status" value="1"/>
</dbReference>
<comment type="caution">
    <text evidence="5">The sequence shown here is derived from an EMBL/GenBank/DDBJ whole genome shotgun (WGS) entry which is preliminary data.</text>
</comment>
<reference evidence="5 6" key="1">
    <citation type="submission" date="2019-04" db="EMBL/GenBank/DDBJ databases">
        <title>A reverse ecology approach based on a biological definition of microbial populations.</title>
        <authorList>
            <person name="Arevalo P."/>
            <person name="Vaninsberghe D."/>
            <person name="Elsherbini J."/>
            <person name="Gore J."/>
            <person name="Polz M."/>
        </authorList>
    </citation>
    <scope>NUCLEOTIDE SEQUENCE [LARGE SCALE GENOMIC DNA]</scope>
    <source>
        <strain evidence="5 6">10N.261.46.F4</strain>
    </source>
</reference>
<sequence>MKIYGRTTSFNVQKVLWLLEELDINFEHIEVGGRFGGLETDEFVRLNPMKKVPVLVDDDKSVWESHTILRYLVASYGNESWYPKCPYERSLYEKWLDWSQTIFQPAFMGTFWGYYRMPESKRDMEDIYRQLDICVHCLQIIDTQLAKTIYLAGDSISLADIVVGAVIYRLVSQGLSIELPSNVNTWYKVLNTHYGYTKWVMSDFSELKAREDF</sequence>
<evidence type="ECO:0000259" key="4">
    <source>
        <dbReference type="PROSITE" id="PS50405"/>
    </source>
</evidence>
<evidence type="ECO:0000313" key="5">
    <source>
        <dbReference type="EMBL" id="TKF25267.1"/>
    </source>
</evidence>
<dbReference type="InterPro" id="IPR036249">
    <property type="entry name" value="Thioredoxin-like_sf"/>
</dbReference>
<dbReference type="SFLD" id="SFLDG00358">
    <property type="entry name" value="Main_(cytGST)"/>
    <property type="match status" value="1"/>
</dbReference>
<dbReference type="InterPro" id="IPR040079">
    <property type="entry name" value="Glutathione_S-Trfase"/>
</dbReference>
<dbReference type="AlphaFoldDB" id="A0A4U1YZ89"/>
<dbReference type="PANTHER" id="PTHR44051">
    <property type="entry name" value="GLUTATHIONE S-TRANSFERASE-RELATED"/>
    <property type="match status" value="1"/>
</dbReference>
<gene>
    <name evidence="5" type="ORF">FCV50_22630</name>
</gene>
<dbReference type="CDD" id="cd03047">
    <property type="entry name" value="GST_N_2"/>
    <property type="match status" value="1"/>
</dbReference>
<evidence type="ECO:0000256" key="1">
    <source>
        <dbReference type="ARBA" id="ARBA00007409"/>
    </source>
</evidence>
<evidence type="ECO:0000259" key="3">
    <source>
        <dbReference type="PROSITE" id="PS50404"/>
    </source>
</evidence>
<dbReference type="Pfam" id="PF02798">
    <property type="entry name" value="GST_N"/>
    <property type="match status" value="1"/>
</dbReference>
<dbReference type="Proteomes" id="UP000307574">
    <property type="component" value="Unassembled WGS sequence"/>
</dbReference>
<dbReference type="Gene3D" id="1.20.1050.10">
    <property type="match status" value="1"/>
</dbReference>
<dbReference type="PROSITE" id="PS50404">
    <property type="entry name" value="GST_NTER"/>
    <property type="match status" value="1"/>
</dbReference>